<dbReference type="EMBL" id="JN699001">
    <property type="protein sequence ID" value="AER48453.1"/>
    <property type="molecule type" value="Genomic_DNA"/>
</dbReference>
<evidence type="ECO:0008006" key="3">
    <source>
        <dbReference type="Google" id="ProtNLM"/>
    </source>
</evidence>
<evidence type="ECO:0000313" key="2">
    <source>
        <dbReference type="Proteomes" id="UP000005654"/>
    </source>
</evidence>
<organism evidence="1 2">
    <name type="scientific">Mycobacterium phage Babsiella</name>
    <dbReference type="NCBI Taxonomy" id="2902842"/>
    <lineage>
        <taxon>Viruses</taxon>
        <taxon>Duplodnaviria</taxon>
        <taxon>Heunggongvirae</taxon>
        <taxon>Uroviricota</taxon>
        <taxon>Caudoviricetes</taxon>
        <taxon>Chebruvirinae</taxon>
        <taxon>Brujitavirus</taxon>
        <taxon>Brujitavirus babsiella</taxon>
    </lineage>
</organism>
<gene>
    <name evidence="1" type="primary">76</name>
    <name evidence="1" type="ORF">BABSIELLA_76</name>
</gene>
<dbReference type="GeneID" id="18560821"/>
<keyword evidence="2" id="KW-1185">Reference proteome</keyword>
<dbReference type="RefSeq" id="YP_009013093.1">
    <property type="nucleotide sequence ID" value="NC_023697.1"/>
</dbReference>
<dbReference type="OrthoDB" id="4825at10239"/>
<name>G8I6V9_9CAUD</name>
<reference evidence="1 2" key="1">
    <citation type="journal article" date="2012" name="J. Virol.">
        <title>Complete Genome Sequences of 138 Mycobacteriophages.</title>
        <authorList>
            <consortium name="the Science Education Alliance Phage Hunters Advancing Genomics and Evolutionary Science Program"/>
            <consortium name="the KwaZulu-Natal Research Institute for Tuberculosis and HIV Mycobacterial Genetics Course Students"/>
            <consortium name="the Phage Hunters Integrating Research and Education Program"/>
            <person name="Hatfull G.F."/>
        </authorList>
    </citation>
    <scope>NUCLEOTIDE SEQUENCE [LARGE SCALE GENOMIC DNA]</scope>
</reference>
<evidence type="ECO:0000313" key="1">
    <source>
        <dbReference type="EMBL" id="AER48453.1"/>
    </source>
</evidence>
<sequence>MPSRTILYVFAGRRENLEIALPYYRDILNRNPDTEVHIWDLSQRDHTGQNHRYLASIDTSDRLKVRTEFYSNFSTSRGQALVWKHYGEPRYADCTFVKIDDDVLFLDTKNFKEFVRRARRRPDVVTSALTINNGASTELIPALRDGYRKLDIPLLDVHLSADYAEMCHRWFLDNWRDVVDQPGKVQAADSWLSINCIAYSHNLGRTIGDLIGQLSPETIAGREFPRVANGRRVYPKIGDEGAVNMQRVAIDTGFTVSHFGFGPQVNLDRTDGPVLSAETQAELRAAYAALAEAYLHHSEHEHAAEA</sequence>
<dbReference type="KEGG" id="vg:18560821"/>
<accession>G8I6V9</accession>
<proteinExistence type="predicted"/>
<protein>
    <recommendedName>
        <fullName evidence="3">Glycosyltransferase</fullName>
    </recommendedName>
</protein>
<dbReference type="Proteomes" id="UP000005654">
    <property type="component" value="Segment"/>
</dbReference>